<reference evidence="3 4" key="1">
    <citation type="submission" date="2016-12" db="EMBL/GenBank/DDBJ databases">
        <title>The genomes of Aspergillus section Nigri reveals drivers in fungal speciation.</title>
        <authorList>
            <consortium name="DOE Joint Genome Institute"/>
            <person name="Vesth T.C."/>
            <person name="Nybo J."/>
            <person name="Theobald S."/>
            <person name="Brandl J."/>
            <person name="Frisvad J.C."/>
            <person name="Nielsen K.F."/>
            <person name="Lyhne E.K."/>
            <person name="Kogle M.E."/>
            <person name="Kuo A."/>
            <person name="Riley R."/>
            <person name="Clum A."/>
            <person name="Nolan M."/>
            <person name="Lipzen A."/>
            <person name="Salamov A."/>
            <person name="Henrissat B."/>
            <person name="Wiebenga A."/>
            <person name="De Vries R.P."/>
            <person name="Grigoriev I.V."/>
            <person name="Mortensen U.H."/>
            <person name="Andersen M.R."/>
            <person name="Baker S.E."/>
        </authorList>
    </citation>
    <scope>NUCLEOTIDE SEQUENCE [LARGE SCALE GENOMIC DNA]</scope>
    <source>
        <strain evidence="3 4">CBS 117.55</strain>
    </source>
</reference>
<gene>
    <name evidence="3" type="ORF">BO70DRAFT_342773</name>
</gene>
<feature type="compositionally biased region" description="Basic residues" evidence="1">
    <location>
        <begin position="439"/>
        <end position="457"/>
    </location>
</feature>
<comment type="caution">
    <text evidence="3">The sequence shown here is derived from an EMBL/GenBank/DDBJ whole genome shotgun (WGS) entry which is preliminary data.</text>
</comment>
<organism evidence="3 4">
    <name type="scientific">Aspergillus heteromorphus CBS 117.55</name>
    <dbReference type="NCBI Taxonomy" id="1448321"/>
    <lineage>
        <taxon>Eukaryota</taxon>
        <taxon>Fungi</taxon>
        <taxon>Dikarya</taxon>
        <taxon>Ascomycota</taxon>
        <taxon>Pezizomycotina</taxon>
        <taxon>Eurotiomycetes</taxon>
        <taxon>Eurotiomycetidae</taxon>
        <taxon>Eurotiales</taxon>
        <taxon>Aspergillaceae</taxon>
        <taxon>Aspergillus</taxon>
        <taxon>Aspergillus subgen. Circumdati</taxon>
    </lineage>
</organism>
<dbReference type="Proteomes" id="UP000247233">
    <property type="component" value="Unassembled WGS sequence"/>
</dbReference>
<dbReference type="OrthoDB" id="5346728at2759"/>
<evidence type="ECO:0000256" key="1">
    <source>
        <dbReference type="SAM" id="MobiDB-lite"/>
    </source>
</evidence>
<evidence type="ECO:0000313" key="3">
    <source>
        <dbReference type="EMBL" id="PWY71705.1"/>
    </source>
</evidence>
<evidence type="ECO:0000313" key="4">
    <source>
        <dbReference type="Proteomes" id="UP000247233"/>
    </source>
</evidence>
<dbReference type="STRING" id="1448321.A0A317VCI8"/>
<keyword evidence="2" id="KW-0812">Transmembrane</keyword>
<dbReference type="VEuPathDB" id="FungiDB:BO70DRAFT_342773"/>
<dbReference type="EMBL" id="MSFL01000027">
    <property type="protein sequence ID" value="PWY71705.1"/>
    <property type="molecule type" value="Genomic_DNA"/>
</dbReference>
<proteinExistence type="predicted"/>
<keyword evidence="2" id="KW-0472">Membrane</keyword>
<feature type="transmembrane region" description="Helical" evidence="2">
    <location>
        <begin position="38"/>
        <end position="57"/>
    </location>
</feature>
<name>A0A317VCI8_9EURO</name>
<keyword evidence="4" id="KW-1185">Reference proteome</keyword>
<sequence>MAPVLVHPSYPSLIPRSTLPAAAHATPIKVTKYIGLKVLLQLFAGTAVIFVLAVFFWKIGKFCRYLTQDKVFKSGNTTTTRYARTWYGWVSAQRHEDNKKAFRRCFRKIWTTSDNEYRWVWWDPGQKELETYRERKRLSRWLPRWLRNYSYIAADTIWNPGPPPCQNASALREASYLSGTSIGTNLSIQLYLQQDSHQMTFQRMRKPDQEIQMKSARKGRYKQERLRLGNSEVICQNRSNYSAKAMAFRSDSADLDSVVVRSLSLPCLVSYRGGFQQISMFSDASQSTHTTIILNRAPALKRPRGLQSSRKYQVWSTRLELKTSKCLGFLGPPPGSPRSKHLTSRSSDQMPLSRLAHQDRVHVNTISTTSSHLITFDCRKRHGTETKRPAEETYRLHHERWLSTESSCSQIHLHRRTLTSASDDRRVMCRGDRQEHGRSSRGKKPMHVHHPNTKTSKKKEPDVKWNAAAKVPIRQLSNWEILFIDSLDRKLNWLHNQLSPGRRPYHFAMLANHWLNKETWLVIDPPSRISIDAKRRYGDSRFNVPFPNTSWGPNPKYPKKSCKAIRSPRIDSWRAAVNRNRRASGLQDIVNAFRLYDTSVDNPPDGKVDPASWILRKPPQGLELSARERQVYYEGGAGFQETLDDWQKVRRGYRIRKAITDGKVNRTRAKEIALGITRYYRAVTCKPP</sequence>
<feature type="region of interest" description="Disordered" evidence="1">
    <location>
        <begin position="330"/>
        <end position="350"/>
    </location>
</feature>
<accession>A0A317VCI8</accession>
<evidence type="ECO:0000256" key="2">
    <source>
        <dbReference type="SAM" id="Phobius"/>
    </source>
</evidence>
<dbReference type="AlphaFoldDB" id="A0A317VCI8"/>
<keyword evidence="2" id="KW-1133">Transmembrane helix</keyword>
<protein>
    <submittedName>
        <fullName evidence="3">Uncharacterized protein</fullName>
    </submittedName>
</protein>
<feature type="region of interest" description="Disordered" evidence="1">
    <location>
        <begin position="430"/>
        <end position="463"/>
    </location>
</feature>
<dbReference type="RefSeq" id="XP_025396297.1">
    <property type="nucleotide sequence ID" value="XM_025541387.1"/>
</dbReference>
<dbReference type="GeneID" id="37063624"/>